<gene>
    <name evidence="2" type="ORF">AXG93_829s1000</name>
</gene>
<accession>A0A176W206</accession>
<protein>
    <submittedName>
        <fullName evidence="2">Uncharacterized protein</fullName>
    </submittedName>
</protein>
<feature type="compositionally biased region" description="Basic and acidic residues" evidence="1">
    <location>
        <begin position="223"/>
        <end position="241"/>
    </location>
</feature>
<reference evidence="2" key="1">
    <citation type="submission" date="2016-03" db="EMBL/GenBank/DDBJ databases">
        <title>Mechanisms controlling the formation of the plant cell surface in tip-growing cells are functionally conserved among land plants.</title>
        <authorList>
            <person name="Honkanen S."/>
            <person name="Jones V.A."/>
            <person name="Morieri G."/>
            <person name="Champion C."/>
            <person name="Hetherington A.J."/>
            <person name="Kelly S."/>
            <person name="Saint-Marcoux D."/>
            <person name="Proust H."/>
            <person name="Prescott H."/>
            <person name="Dolan L."/>
        </authorList>
    </citation>
    <scope>NUCLEOTIDE SEQUENCE [LARGE SCALE GENOMIC DNA]</scope>
    <source>
        <tissue evidence="2">Whole gametophyte</tissue>
    </source>
</reference>
<feature type="region of interest" description="Disordered" evidence="1">
    <location>
        <begin position="41"/>
        <end position="101"/>
    </location>
</feature>
<keyword evidence="3" id="KW-1185">Reference proteome</keyword>
<feature type="compositionally biased region" description="Basic and acidic residues" evidence="1">
    <location>
        <begin position="248"/>
        <end position="257"/>
    </location>
</feature>
<feature type="region of interest" description="Disordered" evidence="1">
    <location>
        <begin position="120"/>
        <end position="141"/>
    </location>
</feature>
<evidence type="ECO:0000256" key="1">
    <source>
        <dbReference type="SAM" id="MobiDB-lite"/>
    </source>
</evidence>
<dbReference type="Proteomes" id="UP000077202">
    <property type="component" value="Unassembled WGS sequence"/>
</dbReference>
<sequence>MGFRATASVVQVHSREKTHKFSGHCILGVYNGFATDVLSSTFPPQRGGTKQSCPVPLRWGGGDRKSIASPSSNCDEEEDTASAQESTPSPPVQPSISNGNVLVDVPFRNTRITGLVDYEDEDEETPVGLGSNGKEGSFDRKVDSILPPLPISDQIWPEMEDVPVKRKVSPSLESEETLEAAAAKRRKPECEQAKDAVDMSVAGDAENLPSHSPIVNDTTESSDISKLDEKVEIVVGEDKENANMSIDHSGDEKRQSEGETPSGTPSGSEVEGSNGFESRRRGADCECGSEKESTQGDCKGSLEGSERVGVGAKENNTHPLSLGSDAKLASLGNEILRGGTQPSPGPYTVR</sequence>
<name>A0A176W206_MARPO</name>
<comment type="caution">
    <text evidence="2">The sequence shown here is derived from an EMBL/GenBank/DDBJ whole genome shotgun (WGS) entry which is preliminary data.</text>
</comment>
<feature type="compositionally biased region" description="Polar residues" evidence="1">
    <location>
        <begin position="41"/>
        <end position="52"/>
    </location>
</feature>
<organism evidence="2 3">
    <name type="scientific">Marchantia polymorpha subsp. ruderalis</name>
    <dbReference type="NCBI Taxonomy" id="1480154"/>
    <lineage>
        <taxon>Eukaryota</taxon>
        <taxon>Viridiplantae</taxon>
        <taxon>Streptophyta</taxon>
        <taxon>Embryophyta</taxon>
        <taxon>Marchantiophyta</taxon>
        <taxon>Marchantiopsida</taxon>
        <taxon>Marchantiidae</taxon>
        <taxon>Marchantiales</taxon>
        <taxon>Marchantiaceae</taxon>
        <taxon>Marchantia</taxon>
    </lineage>
</organism>
<dbReference type="AlphaFoldDB" id="A0A176W206"/>
<feature type="compositionally biased region" description="Basic and acidic residues" evidence="1">
    <location>
        <begin position="277"/>
        <end position="294"/>
    </location>
</feature>
<evidence type="ECO:0000313" key="2">
    <source>
        <dbReference type="EMBL" id="OAE27100.1"/>
    </source>
</evidence>
<proteinExistence type="predicted"/>
<feature type="compositionally biased region" description="Polar residues" evidence="1">
    <location>
        <begin position="258"/>
        <end position="267"/>
    </location>
</feature>
<dbReference type="EMBL" id="LVLJ01001979">
    <property type="protein sequence ID" value="OAE27100.1"/>
    <property type="molecule type" value="Genomic_DNA"/>
</dbReference>
<feature type="region of interest" description="Disordered" evidence="1">
    <location>
        <begin position="167"/>
        <end position="325"/>
    </location>
</feature>
<evidence type="ECO:0000313" key="3">
    <source>
        <dbReference type="Proteomes" id="UP000077202"/>
    </source>
</evidence>
<feature type="compositionally biased region" description="Basic and acidic residues" evidence="1">
    <location>
        <begin position="188"/>
        <end position="197"/>
    </location>
</feature>
<feature type="compositionally biased region" description="Polar residues" evidence="1">
    <location>
        <begin position="209"/>
        <end position="222"/>
    </location>
</feature>